<reference evidence="18 19" key="1">
    <citation type="submission" date="2014-03" db="EMBL/GenBank/DDBJ databases">
        <title>Genomics of Bifidobacteria.</title>
        <authorList>
            <person name="Ventura M."/>
            <person name="Milani C."/>
            <person name="Lugli G.A."/>
        </authorList>
    </citation>
    <scope>NUCLEOTIDE SEQUENCE [LARGE SCALE GENOMIC DNA]</scope>
    <source>
        <strain evidence="18 19">LMG 11597</strain>
    </source>
</reference>
<evidence type="ECO:0000256" key="2">
    <source>
        <dbReference type="ARBA" id="ARBA00001927"/>
    </source>
</evidence>
<evidence type="ECO:0000313" key="19">
    <source>
        <dbReference type="Proteomes" id="UP000029055"/>
    </source>
</evidence>
<feature type="domain" description="Glutamine amidotransferase type-2" evidence="17">
    <location>
        <begin position="57"/>
        <end position="446"/>
    </location>
</feature>
<comment type="caution">
    <text evidence="18">The sequence shown here is derived from an EMBL/GenBank/DDBJ whole genome shotgun (WGS) entry which is preliminary data.</text>
</comment>
<dbReference type="InterPro" id="IPR002932">
    <property type="entry name" value="Glu_synthdom"/>
</dbReference>
<evidence type="ECO:0000256" key="5">
    <source>
        <dbReference type="ARBA" id="ARBA00022605"/>
    </source>
</evidence>
<dbReference type="Pfam" id="PF00310">
    <property type="entry name" value="GATase_2"/>
    <property type="match status" value="1"/>
</dbReference>
<dbReference type="InterPro" id="IPR029055">
    <property type="entry name" value="Ntn_hydrolases_N"/>
</dbReference>
<evidence type="ECO:0000256" key="10">
    <source>
        <dbReference type="ARBA" id="ARBA00022962"/>
    </source>
</evidence>
<comment type="similarity">
    <text evidence="4">Belongs to the glutamate synthase family.</text>
</comment>
<dbReference type="FunFam" id="3.60.20.10:FF:000001">
    <property type="entry name" value="Glutamate synthase, large subunit"/>
    <property type="match status" value="1"/>
</dbReference>
<dbReference type="GO" id="GO:0046872">
    <property type="term" value="F:metal ion binding"/>
    <property type="evidence" value="ECO:0007669"/>
    <property type="project" value="UniProtKB-KW"/>
</dbReference>
<dbReference type="InterPro" id="IPR050711">
    <property type="entry name" value="ET-N_metabolism_enzyme"/>
</dbReference>
<evidence type="ECO:0000313" key="18">
    <source>
        <dbReference type="EMBL" id="KFJ03019.1"/>
    </source>
</evidence>
<keyword evidence="12" id="KW-0408">Iron</keyword>
<dbReference type="InterPro" id="IPR002489">
    <property type="entry name" value="Glu_synth_asu_C"/>
</dbReference>
<dbReference type="InterPro" id="IPR013785">
    <property type="entry name" value="Aldolase_TIM"/>
</dbReference>
<evidence type="ECO:0000256" key="3">
    <source>
        <dbReference type="ARBA" id="ARBA00001974"/>
    </source>
</evidence>
<evidence type="ECO:0000256" key="6">
    <source>
        <dbReference type="ARBA" id="ARBA00022630"/>
    </source>
</evidence>
<dbReference type="Gene3D" id="2.160.20.60">
    <property type="entry name" value="Glutamate synthase, alpha subunit, C-terminal domain"/>
    <property type="match status" value="1"/>
</dbReference>
<dbReference type="CDD" id="cd00982">
    <property type="entry name" value="gltB_C"/>
    <property type="match status" value="1"/>
</dbReference>
<dbReference type="InterPro" id="IPR017932">
    <property type="entry name" value="GATase_2_dom"/>
</dbReference>
<dbReference type="FunFam" id="2.160.20.60:FF:000001">
    <property type="entry name" value="Glutamate synthase, large subunit"/>
    <property type="match status" value="1"/>
</dbReference>
<evidence type="ECO:0000259" key="17">
    <source>
        <dbReference type="PROSITE" id="PS51278"/>
    </source>
</evidence>
<dbReference type="Pfam" id="PF01645">
    <property type="entry name" value="Glu_synthase"/>
    <property type="match status" value="1"/>
</dbReference>
<dbReference type="STRING" id="77635.BISU_0946"/>
<accession>A0A087E5G8</accession>
<evidence type="ECO:0000256" key="11">
    <source>
        <dbReference type="ARBA" id="ARBA00023002"/>
    </source>
</evidence>
<dbReference type="InterPro" id="IPR036485">
    <property type="entry name" value="Glu_synth_asu_C_sf"/>
</dbReference>
<sequence length="1555" mass="170096">MLLTLPSGILSKHWQRTAGSTPPKTMKVVSVTFHAPLDLTVHEAQGMYDPSQEHDACGVGMVATLNRRAERRIVDKAIEVLVNLDHRGAVGAEENTGDGAGILISMPDEFMRAVIDVELPSEGHYAAGIAFLDRDIAGSGRQEQAIAQIAKEEGLEVLAWRVVPTNPDGLGLQALASMPSFKTLVVADANDAAGTGGLELDRKTFRLRKRVEHEVGVYFASLSARTITYKGMLTTMQLTSFFSDLTDERMKAAIAIVHSRFSTNTFPSWPLAQPFRLIAHNGEINTIQGNRNWLSAREGRLSSELLGEFKPLLPIGTAGASDSGTFDECLELLHLSGRSITHAISMMLPPAWEKDESLAPDIRAFYEYNNTLIEPWDGPANIVFTDGTLVGAQLDRNGFRPGRWQLNDDGTIVLASEAGVLPEIEQEHIISKGRLEPGKMFLIDTEQGRIVPDEEIKANLAALHPYRQWVEGNTVEMSELPAREHVRHSGQSVQRRQRAFGYTQEDLKMLLIPMANSGKEPLGAMGNDAPMAVLSERSRMLFDYFTQKFAQVTNPPLDWEREEIVTCLESAIGPEPNLLEDSELHAKKILIPLPIVNSDEMAQLKRLDKAKILGDYYRPYIVKGLYQVAGGGKALEERLNEIFDEIDAAIVGGKNFIVLSDRDSNHTWGPIPSLLLTSAVQHHLLRTHTRTQISMAVEAGDVREIHHVALLIAYGAACVNPYLAFESVEDLANTGYLSVNAETAVKNLTKALSTGVLKIMSKMGVSTIMSYRGAQLFEAVGLSQDVIDKYFTGTTSRVGGAGLDEIAEEVAIRHRVAYPNQWTATPHRKLRTGGDYKWRRTGEDHLNDPEAIFLLQQATQRDDYDMFKQYSKHINNTSNRLMTLRGLMSFTSDRKPIDISEVEPASEIVKRFSTGAMSYGSISQEAHETLAIAMNSIGARSNSGEGGESDDRIVDPRRYSRIKQIASARFGVTSDYLVHATDLQIKLAQGAKPGEGGHLPGAKVPPWIAKVRHATPGVELISPPPHHDIYSIEDLKQLINDAKMANPKARIHVKLVSEFGVGTIAAGVAKCHADVVLISGYDGGTGAAPLNAIKHAGTPWEIGLSETQQTLILNGLRSRIVVQCDGELKTGRDVMVAALLGAEEFGFATAALIVEGCVMMRACHLNTCPQGIATQDPELRARFTGKPEHVINFFMFIAQEVRELLAQLGFRTLEEAVGHVECLDQNEAVSRWKADGIDLSNVLMQPGPTPGTTLHQTIEQNHELEKALDNRLIDLARPALERREPVRIEVPIRNVHRTVGTMVGYEITSRYGAEGLPDDTIDMTLHGSGGQSIGAFIPRGETLRVYGEVNDYAGKGLSGGRLIVRPEEGANFDPHENVIAGNVAGFGATSGEMFIAGRAGERFGVRNGGATFVVEGVGDHGCEYMTGGLVAILGPTGRNFGAGFSGGEVYVLDLDMGKVNPQAVKTGALLFQRLDDGQERFVHDLVKRHAEETGSAFAAELLSDWEHTAARFTHVVPRQYVAMTDAMRRAEAQHVDFNAPGAWEHVYEQVMEGAH</sequence>
<dbReference type="Gene3D" id="3.20.20.70">
    <property type="entry name" value="Aldolase class I"/>
    <property type="match status" value="2"/>
</dbReference>
<dbReference type="EMBL" id="JGZR01000007">
    <property type="protein sequence ID" value="KFJ03019.1"/>
    <property type="molecule type" value="Genomic_DNA"/>
</dbReference>
<keyword evidence="9" id="KW-0274">FAD</keyword>
<dbReference type="SUPFAM" id="SSF51395">
    <property type="entry name" value="FMN-linked oxidoreductases"/>
    <property type="match status" value="1"/>
</dbReference>
<dbReference type="eggNOG" id="COG0067">
    <property type="taxonomic scope" value="Bacteria"/>
</dbReference>
<keyword evidence="11 18" id="KW-0560">Oxidoreductase</keyword>
<protein>
    <submittedName>
        <fullName evidence="18">Glutamate synthase</fullName>
        <ecNumber evidence="18">1.4.1.13</ecNumber>
    </submittedName>
</protein>
<evidence type="ECO:0000256" key="8">
    <source>
        <dbReference type="ARBA" id="ARBA00022723"/>
    </source>
</evidence>
<dbReference type="Pfam" id="PF04898">
    <property type="entry name" value="Glu_syn_central"/>
    <property type="match status" value="1"/>
</dbReference>
<dbReference type="Pfam" id="PF01493">
    <property type="entry name" value="GXGXG"/>
    <property type="match status" value="1"/>
</dbReference>
<evidence type="ECO:0000256" key="15">
    <source>
        <dbReference type="ARBA" id="ARBA00023291"/>
    </source>
</evidence>
<evidence type="ECO:0000256" key="14">
    <source>
        <dbReference type="ARBA" id="ARBA00023164"/>
    </source>
</evidence>
<dbReference type="CDD" id="cd02808">
    <property type="entry name" value="GltS_FMN"/>
    <property type="match status" value="1"/>
</dbReference>
<evidence type="ECO:0000256" key="12">
    <source>
        <dbReference type="ARBA" id="ARBA00023004"/>
    </source>
</evidence>
<dbReference type="GO" id="GO:0019676">
    <property type="term" value="P:ammonia assimilation cycle"/>
    <property type="evidence" value="ECO:0007669"/>
    <property type="project" value="TreeGrafter"/>
</dbReference>
<keyword evidence="8" id="KW-0479">Metal-binding</keyword>
<evidence type="ECO:0000256" key="13">
    <source>
        <dbReference type="ARBA" id="ARBA00023014"/>
    </source>
</evidence>
<keyword evidence="19" id="KW-1185">Reference proteome</keyword>
<dbReference type="SUPFAM" id="SSF56235">
    <property type="entry name" value="N-terminal nucleophile aminohydrolases (Ntn hydrolases)"/>
    <property type="match status" value="1"/>
</dbReference>
<dbReference type="PANTHER" id="PTHR11938">
    <property type="entry name" value="FAD NADPH DEHYDROGENASE/OXIDOREDUCTASE"/>
    <property type="match status" value="1"/>
</dbReference>
<dbReference type="FunFam" id="3.20.20.70:FF:000053">
    <property type="entry name" value="Glutamate synthase large subunit"/>
    <property type="match status" value="1"/>
</dbReference>
<dbReference type="PROSITE" id="PS51278">
    <property type="entry name" value="GATASE_TYPE_2"/>
    <property type="match status" value="1"/>
</dbReference>
<dbReference type="GO" id="GO:0006537">
    <property type="term" value="P:glutamate biosynthetic process"/>
    <property type="evidence" value="ECO:0007669"/>
    <property type="project" value="UniProtKB-KW"/>
</dbReference>
<dbReference type="eggNOG" id="COG0070">
    <property type="taxonomic scope" value="Bacteria"/>
</dbReference>
<organism evidence="18 19">
    <name type="scientific">Bifidobacterium subtile</name>
    <dbReference type="NCBI Taxonomy" id="77635"/>
    <lineage>
        <taxon>Bacteria</taxon>
        <taxon>Bacillati</taxon>
        <taxon>Actinomycetota</taxon>
        <taxon>Actinomycetes</taxon>
        <taxon>Bifidobacteriales</taxon>
        <taxon>Bifidobacteriaceae</taxon>
        <taxon>Bifidobacterium</taxon>
    </lineage>
</organism>
<dbReference type="FunFam" id="3.20.20.70:FF:000031">
    <property type="entry name" value="Glutamate synthase 1 [NADH]"/>
    <property type="match status" value="1"/>
</dbReference>
<dbReference type="SUPFAM" id="SSF69336">
    <property type="entry name" value="Alpha subunit of glutamate synthase, C-terminal domain"/>
    <property type="match status" value="1"/>
</dbReference>
<comment type="cofactor">
    <cofactor evidence="1">
        <name>FMN</name>
        <dbReference type="ChEBI" id="CHEBI:58210"/>
    </cofactor>
</comment>
<dbReference type="eggNOG" id="COG0069">
    <property type="taxonomic scope" value="Bacteria"/>
</dbReference>
<gene>
    <name evidence="18" type="ORF">BISU_0946</name>
</gene>
<comment type="pathway">
    <text evidence="16">Amino-acid biosynthesis.</text>
</comment>
<evidence type="ECO:0000256" key="7">
    <source>
        <dbReference type="ARBA" id="ARBA00022643"/>
    </source>
</evidence>
<evidence type="ECO:0000256" key="1">
    <source>
        <dbReference type="ARBA" id="ARBA00001917"/>
    </source>
</evidence>
<keyword evidence="15" id="KW-0003">3Fe-4S</keyword>
<keyword evidence="7" id="KW-0288">FMN</keyword>
<dbReference type="GO" id="GO:0004355">
    <property type="term" value="F:glutamate synthase (NADPH) activity"/>
    <property type="evidence" value="ECO:0007669"/>
    <property type="project" value="UniProtKB-EC"/>
</dbReference>
<dbReference type="CDD" id="cd00713">
    <property type="entry name" value="GltS"/>
    <property type="match status" value="1"/>
</dbReference>
<keyword evidence="5" id="KW-0028">Amino-acid biosynthesis</keyword>
<dbReference type="InterPro" id="IPR006982">
    <property type="entry name" value="Glu_synth_centr_N"/>
</dbReference>
<dbReference type="PANTHER" id="PTHR11938:SF133">
    <property type="entry name" value="GLUTAMATE SYNTHASE (NADH)"/>
    <property type="match status" value="1"/>
</dbReference>
<dbReference type="Proteomes" id="UP000029055">
    <property type="component" value="Unassembled WGS sequence"/>
</dbReference>
<evidence type="ECO:0000256" key="4">
    <source>
        <dbReference type="ARBA" id="ARBA00009716"/>
    </source>
</evidence>
<dbReference type="Gene3D" id="3.60.20.10">
    <property type="entry name" value="Glutamine Phosphoribosylpyrophosphate, subunit 1, domain 1"/>
    <property type="match status" value="1"/>
</dbReference>
<comment type="cofactor">
    <cofactor evidence="2">
        <name>[3Fe-4S] cluster</name>
        <dbReference type="ChEBI" id="CHEBI:21137"/>
    </cofactor>
</comment>
<keyword evidence="6" id="KW-0285">Flavoprotein</keyword>
<keyword evidence="13" id="KW-0411">Iron-sulfur</keyword>
<proteinExistence type="inferred from homology"/>
<comment type="cofactor">
    <cofactor evidence="3">
        <name>FAD</name>
        <dbReference type="ChEBI" id="CHEBI:57692"/>
    </cofactor>
</comment>
<name>A0A087E5G8_9BIFI</name>
<keyword evidence="10" id="KW-0315">Glutamine amidotransferase</keyword>
<evidence type="ECO:0000256" key="16">
    <source>
        <dbReference type="ARBA" id="ARBA00029440"/>
    </source>
</evidence>
<evidence type="ECO:0000256" key="9">
    <source>
        <dbReference type="ARBA" id="ARBA00022827"/>
    </source>
</evidence>
<dbReference type="GO" id="GO:0051538">
    <property type="term" value="F:3 iron, 4 sulfur cluster binding"/>
    <property type="evidence" value="ECO:0007669"/>
    <property type="project" value="UniProtKB-KW"/>
</dbReference>
<keyword evidence="14" id="KW-0314">Glutamate biosynthesis</keyword>
<dbReference type="NCBIfam" id="NF008730">
    <property type="entry name" value="PRK11750.1"/>
    <property type="match status" value="1"/>
</dbReference>
<dbReference type="EC" id="1.4.1.13" evidence="18"/>